<comment type="caution">
    <text evidence="1">The sequence shown here is derived from an EMBL/GenBank/DDBJ whole genome shotgun (WGS) entry which is preliminary data.</text>
</comment>
<gene>
    <name evidence="1" type="ORF">B1A_11317</name>
</gene>
<dbReference type="EMBL" id="AUZX01008085">
    <property type="protein sequence ID" value="EQD56971.1"/>
    <property type="molecule type" value="Genomic_DNA"/>
</dbReference>
<proteinExistence type="predicted"/>
<dbReference type="AlphaFoldDB" id="T1A8H7"/>
<organism evidence="1">
    <name type="scientific">mine drainage metagenome</name>
    <dbReference type="NCBI Taxonomy" id="410659"/>
    <lineage>
        <taxon>unclassified sequences</taxon>
        <taxon>metagenomes</taxon>
        <taxon>ecological metagenomes</taxon>
    </lineage>
</organism>
<reference evidence="1" key="2">
    <citation type="journal article" date="2014" name="ISME J.">
        <title>Microbial stratification in low pH oxic and suboxic macroscopic growths along an acid mine drainage.</title>
        <authorList>
            <person name="Mendez-Garcia C."/>
            <person name="Mesa V."/>
            <person name="Sprenger R.R."/>
            <person name="Richter M."/>
            <person name="Diez M.S."/>
            <person name="Solano J."/>
            <person name="Bargiela R."/>
            <person name="Golyshina O.V."/>
            <person name="Manteca A."/>
            <person name="Ramos J.L."/>
            <person name="Gallego J.R."/>
            <person name="Llorente I."/>
            <person name="Martins Dos Santos V.A."/>
            <person name="Jensen O.N."/>
            <person name="Pelaez A.I."/>
            <person name="Sanchez J."/>
            <person name="Ferrer M."/>
        </authorList>
    </citation>
    <scope>NUCLEOTIDE SEQUENCE</scope>
</reference>
<protein>
    <submittedName>
        <fullName evidence="1">PilT protein domain protein</fullName>
    </submittedName>
</protein>
<name>T1A8H7_9ZZZZ</name>
<reference evidence="1" key="1">
    <citation type="submission" date="2013-08" db="EMBL/GenBank/DDBJ databases">
        <authorList>
            <person name="Mendez C."/>
            <person name="Richter M."/>
            <person name="Ferrer M."/>
            <person name="Sanchez J."/>
        </authorList>
    </citation>
    <scope>NUCLEOTIDE SEQUENCE</scope>
</reference>
<feature type="non-terminal residue" evidence="1">
    <location>
        <position position="1"/>
    </location>
</feature>
<dbReference type="InterPro" id="IPR002850">
    <property type="entry name" value="PIN_toxin-like"/>
</dbReference>
<sequence length="59" mass="6105">SEQTAAGACRDAQDTKFLALALASQAVALITSDADLLVLHPWQGVPILTPAAFLQKAGE</sequence>
<accession>T1A8H7</accession>
<dbReference type="NCBIfam" id="TIGR00305">
    <property type="entry name" value="putative toxin-antitoxin system toxin component, PIN family"/>
    <property type="match status" value="1"/>
</dbReference>
<evidence type="ECO:0000313" key="1">
    <source>
        <dbReference type="EMBL" id="EQD56971.1"/>
    </source>
</evidence>